<feature type="compositionally biased region" description="Basic and acidic residues" evidence="1">
    <location>
        <begin position="158"/>
        <end position="178"/>
    </location>
</feature>
<dbReference type="GeneID" id="2869463"/>
<evidence type="ECO:0000256" key="2">
    <source>
        <dbReference type="SAM" id="Phobius"/>
    </source>
</evidence>
<reference evidence="5" key="1">
    <citation type="journal article" date="2005" name="Nature">
        <title>Sequencing of Aspergillus nidulans and comparative analysis with A. fumigatus and A. oryzae.</title>
        <authorList>
            <person name="Galagan J.E."/>
            <person name="Calvo S.E."/>
            <person name="Cuomo C."/>
            <person name="Ma L.J."/>
            <person name="Wortman J.R."/>
            <person name="Batzoglou S."/>
            <person name="Lee S.I."/>
            <person name="Basturkmen M."/>
            <person name="Spevak C.C."/>
            <person name="Clutterbuck J."/>
            <person name="Kapitonov V."/>
            <person name="Jurka J."/>
            <person name="Scazzocchio C."/>
            <person name="Farman M."/>
            <person name="Butler J."/>
            <person name="Purcell S."/>
            <person name="Harris S."/>
            <person name="Braus G.H."/>
            <person name="Draht O."/>
            <person name="Busch S."/>
            <person name="D'Enfert C."/>
            <person name="Bouchier C."/>
            <person name="Goldman G.H."/>
            <person name="Bell-Pedersen D."/>
            <person name="Griffiths-Jones S."/>
            <person name="Doonan J.H."/>
            <person name="Yu J."/>
            <person name="Vienken K."/>
            <person name="Pain A."/>
            <person name="Freitag M."/>
            <person name="Selker E.U."/>
            <person name="Archer D.B."/>
            <person name="Penalva M.A."/>
            <person name="Oakley B.R."/>
            <person name="Momany M."/>
            <person name="Tanaka T."/>
            <person name="Kumagai T."/>
            <person name="Asai K."/>
            <person name="Machida M."/>
            <person name="Nierman W.C."/>
            <person name="Denning D.W."/>
            <person name="Caddick M."/>
            <person name="Hynes M."/>
            <person name="Paoletti M."/>
            <person name="Fischer R."/>
            <person name="Miller B."/>
            <person name="Dyer P."/>
            <person name="Sachs M.S."/>
            <person name="Osmani S.A."/>
            <person name="Birren B.W."/>
        </authorList>
    </citation>
    <scope>NUCLEOTIDE SEQUENCE [LARGE SCALE GENOMIC DNA]</scope>
    <source>
        <strain evidence="5">FGSC A4 / ATCC 38163 / CBS 112.46 / NRRL 194 / M139</strain>
    </source>
</reference>
<feature type="transmembrane region" description="Helical" evidence="2">
    <location>
        <begin position="186"/>
        <end position="209"/>
    </location>
</feature>
<evidence type="ECO:0000313" key="5">
    <source>
        <dbReference type="Proteomes" id="UP000000560"/>
    </source>
</evidence>
<protein>
    <recommendedName>
        <fullName evidence="6">Mid2 domain-containing protein</fullName>
    </recommendedName>
</protein>
<feature type="chain" id="PRO_5010164929" description="Mid2 domain-containing protein" evidence="3">
    <location>
        <begin position="20"/>
        <end position="320"/>
    </location>
</feature>
<name>Q5AVA2_EMENI</name>
<keyword evidence="3" id="KW-0732">Signal</keyword>
<feature type="compositionally biased region" description="Acidic residues" evidence="1">
    <location>
        <begin position="118"/>
        <end position="127"/>
    </location>
</feature>
<evidence type="ECO:0000256" key="1">
    <source>
        <dbReference type="SAM" id="MobiDB-lite"/>
    </source>
</evidence>
<dbReference type="RefSeq" id="XP_681047.1">
    <property type="nucleotide sequence ID" value="XM_675955.1"/>
</dbReference>
<dbReference type="KEGG" id="ani:ANIA_07778"/>
<evidence type="ECO:0000313" key="4">
    <source>
        <dbReference type="EMBL" id="CBF80088.1"/>
    </source>
</evidence>
<dbReference type="InParanoid" id="Q5AVA2"/>
<sequence>MRFTSFLTAAFFALGFALAENHATTSDSGRTSPSTNTTSTCYKLDGSEASDHVPCVTGYSVNCCHEDDICLSNGLCYQQGNRGMADYNRDTGIAIVKISFEDEPQYCCGSVNTQSGDSDNDDEENDNGEASCEFGNPFPIPAGTAIPDIAGLSSTSEPHADDNAKDSSDTDSHSDSRTPARMTTPLAIALGVGVPLGLILMGIILWAVWERRRRQLRDEETERVLGADGVALTGAGSNMGMSMRANLPGLHHRYGPIPSYSGRGTPSQSGFFVAQGQPLGTPAGTPPAEQEQAQLEAQVHNQGEGVMLSQTQARAHNETV</sequence>
<feature type="signal peptide" evidence="3">
    <location>
        <begin position="1"/>
        <end position="19"/>
    </location>
</feature>
<dbReference type="AlphaFoldDB" id="Q5AVA2"/>
<keyword evidence="5" id="KW-1185">Reference proteome</keyword>
<gene>
    <name evidence="4" type="ORF">ANIA_07778</name>
</gene>
<organism evidence="4 5">
    <name type="scientific">Emericella nidulans (strain FGSC A4 / ATCC 38163 / CBS 112.46 / NRRL 194 / M139)</name>
    <name type="common">Aspergillus nidulans</name>
    <dbReference type="NCBI Taxonomy" id="227321"/>
    <lineage>
        <taxon>Eukaryota</taxon>
        <taxon>Fungi</taxon>
        <taxon>Dikarya</taxon>
        <taxon>Ascomycota</taxon>
        <taxon>Pezizomycotina</taxon>
        <taxon>Eurotiomycetes</taxon>
        <taxon>Eurotiomycetidae</taxon>
        <taxon>Eurotiales</taxon>
        <taxon>Aspergillaceae</taxon>
        <taxon>Aspergillus</taxon>
        <taxon>Aspergillus subgen. Nidulantes</taxon>
    </lineage>
</organism>
<keyword evidence="2" id="KW-0812">Transmembrane</keyword>
<dbReference type="OMA" id="ANCCNAG"/>
<reference evidence="5" key="2">
    <citation type="journal article" date="2009" name="Fungal Genet. Biol.">
        <title>The 2008 update of the Aspergillus nidulans genome annotation: a community effort.</title>
        <authorList>
            <person name="Wortman J.R."/>
            <person name="Gilsenan J.M."/>
            <person name="Joardar V."/>
            <person name="Deegan J."/>
            <person name="Clutterbuck J."/>
            <person name="Andersen M.R."/>
            <person name="Archer D."/>
            <person name="Bencina M."/>
            <person name="Braus G."/>
            <person name="Coutinho P."/>
            <person name="von Dohren H."/>
            <person name="Doonan J."/>
            <person name="Driessen A.J."/>
            <person name="Durek P."/>
            <person name="Espeso E."/>
            <person name="Fekete E."/>
            <person name="Flipphi M."/>
            <person name="Estrada C.G."/>
            <person name="Geysens S."/>
            <person name="Goldman G."/>
            <person name="de Groot P.W."/>
            <person name="Hansen K."/>
            <person name="Harris S.D."/>
            <person name="Heinekamp T."/>
            <person name="Helmstaedt K."/>
            <person name="Henrissat B."/>
            <person name="Hofmann G."/>
            <person name="Homan T."/>
            <person name="Horio T."/>
            <person name="Horiuchi H."/>
            <person name="James S."/>
            <person name="Jones M."/>
            <person name="Karaffa L."/>
            <person name="Karanyi Z."/>
            <person name="Kato M."/>
            <person name="Keller N."/>
            <person name="Kelly D.E."/>
            <person name="Kiel J.A."/>
            <person name="Kim J.M."/>
            <person name="van der Klei I.J."/>
            <person name="Klis F.M."/>
            <person name="Kovalchuk A."/>
            <person name="Krasevec N."/>
            <person name="Kubicek C.P."/>
            <person name="Liu B."/>
            <person name="Maccabe A."/>
            <person name="Meyer V."/>
            <person name="Mirabito P."/>
            <person name="Miskei M."/>
            <person name="Mos M."/>
            <person name="Mullins J."/>
            <person name="Nelson D.R."/>
            <person name="Nielsen J."/>
            <person name="Oakley B.R."/>
            <person name="Osmani S.A."/>
            <person name="Pakula T."/>
            <person name="Paszewski A."/>
            <person name="Paulsen I."/>
            <person name="Pilsyk S."/>
            <person name="Pocsi I."/>
            <person name="Punt P.J."/>
            <person name="Ram A.F."/>
            <person name="Ren Q."/>
            <person name="Robellet X."/>
            <person name="Robson G."/>
            <person name="Seiboth B."/>
            <person name="van Solingen P."/>
            <person name="Specht T."/>
            <person name="Sun J."/>
            <person name="Taheri-Talesh N."/>
            <person name="Takeshita N."/>
            <person name="Ussery D."/>
            <person name="vanKuyk P.A."/>
            <person name="Visser H."/>
            <person name="van de Vondervoort P.J."/>
            <person name="de Vries R.P."/>
            <person name="Walton J."/>
            <person name="Xiang X."/>
            <person name="Xiong Y."/>
            <person name="Zeng A.P."/>
            <person name="Brandt B.W."/>
            <person name="Cornell M.J."/>
            <person name="van den Hondel C.A."/>
            <person name="Visser J."/>
            <person name="Oliver S.G."/>
            <person name="Turner G."/>
        </authorList>
    </citation>
    <scope>GENOME REANNOTATION</scope>
    <source>
        <strain evidence="5">FGSC A4 / ATCC 38163 / CBS 112.46 / NRRL 194 / M139</strain>
    </source>
</reference>
<dbReference type="EMBL" id="BN001304">
    <property type="protein sequence ID" value="CBF80088.1"/>
    <property type="molecule type" value="Genomic_DNA"/>
</dbReference>
<accession>Q5AVA2</accession>
<proteinExistence type="predicted"/>
<keyword evidence="2" id="KW-0472">Membrane</keyword>
<dbReference type="STRING" id="227321.Q5AVA2"/>
<dbReference type="Proteomes" id="UP000000560">
    <property type="component" value="Chromosome IV"/>
</dbReference>
<dbReference type="HOGENOM" id="CLU_868860_0_0_1"/>
<evidence type="ECO:0008006" key="6">
    <source>
        <dbReference type="Google" id="ProtNLM"/>
    </source>
</evidence>
<feature type="region of interest" description="Disordered" evidence="1">
    <location>
        <begin position="110"/>
        <end position="180"/>
    </location>
</feature>
<keyword evidence="2" id="KW-1133">Transmembrane helix</keyword>
<evidence type="ECO:0000256" key="3">
    <source>
        <dbReference type="SAM" id="SignalP"/>
    </source>
</evidence>
<accession>C8VDP7</accession>
<dbReference type="OrthoDB" id="5215637at2759"/>